<sequence length="691" mass="75978">MSTTITNLPETSKVNDSDYLVLDQPDKTVKSTVSNFLTDTGVVLATQLKDTDGADMIGVPTTETSLGELLSSDDMAIKYSYVNPTISERLGREGAKVVLVGDSLSSFFNIDSVNTASIFESYLRRKIMEFNSTAKFYNRAIGGKRYYDLGRNEPPLNALKSGYPWYTDTSKRWMTYLDDLKPDVIFLAFGMNDGAGWDVGNFQQDNFFKMMEELKSISSSPELVFCTNILPSTTHVDTATEDQQQGRDAMAGWTRSFARKAGYSFLDLHRRFKCLRDGVDPCMASYARKTIQKVVSLPYVHTAQCDMYSARVILIDPAVATTGIRFQLSKYSNNFMTLKYDTTTSRWITTAYTASFSSVGIADQSSMPGPAPAEGTEIYFTMNGDVVVITIGINTYPVFSRNIVRFGGKFFPQIGGTGDIRIDMIEGTPIPVKSELTDYDCYNTDGDGGNGINHPTAKASSRIYTRVVDDWFSMFAGSVSSRKQVLDIDFVNGTVVVRNPYSPELSCEDKISAALTFINGSLAYQRDAQGRVIGAVFGATNRAYVDQAFFNAYAGNYSQLTFEVEFVAPSAQAYICTFGENTTSDRIIAQVTSDLRPRITAAVASQASDLFGSASFPFVAGRKYALKFSLDCENSVAQMWGQNNSARGNINVTPITAISPATLSKLKLGYASTGTFGVDVVVSRIRVWFSN</sequence>
<accession>A0A6B9XI16</accession>
<evidence type="ECO:0000313" key="2">
    <source>
        <dbReference type="EMBL" id="QHR76158.1"/>
    </source>
</evidence>
<dbReference type="EMBL" id="MN850648">
    <property type="protein sequence ID" value="QHR76158.1"/>
    <property type="molecule type" value="Genomic_DNA"/>
</dbReference>
<feature type="domain" description="SGNH hydrolase-type esterase" evidence="1">
    <location>
        <begin position="100"/>
        <end position="274"/>
    </location>
</feature>
<dbReference type="InterPro" id="IPR013830">
    <property type="entry name" value="SGNH_hydro"/>
</dbReference>
<dbReference type="InterPro" id="IPR036514">
    <property type="entry name" value="SGNH_hydro_sf"/>
</dbReference>
<dbReference type="Gene3D" id="3.40.50.1110">
    <property type="entry name" value="SGNH hydrolase"/>
    <property type="match status" value="1"/>
</dbReference>
<evidence type="ECO:0000313" key="3">
    <source>
        <dbReference type="Proteomes" id="UP000465025"/>
    </source>
</evidence>
<evidence type="ECO:0000259" key="1">
    <source>
        <dbReference type="Pfam" id="PF13472"/>
    </source>
</evidence>
<keyword evidence="3" id="KW-1185">Reference proteome</keyword>
<organism evidence="2 3">
    <name type="scientific">Escherichia phage anhysbys</name>
    <dbReference type="NCBI Taxonomy" id="2696383"/>
    <lineage>
        <taxon>Viruses</taxon>
        <taxon>Duplodnaviria</taxon>
        <taxon>Heunggongvirae</taxon>
        <taxon>Uroviricota</taxon>
        <taxon>Caudoviricetes</taxon>
        <taxon>Stephanstirmvirinae</taxon>
        <taxon>Phapecoctavirus</taxon>
        <taxon>Phapecoctavirus anhysbys</taxon>
    </lineage>
</organism>
<reference evidence="3" key="1">
    <citation type="submission" date="2019-12" db="EMBL/GenBank/DDBJ databases">
        <authorList>
            <person name="Olsen N.S."/>
            <person name="Junco L.M.F."/>
            <person name="Kot W."/>
            <person name="Hansen L.H."/>
        </authorList>
    </citation>
    <scope>NUCLEOTIDE SEQUENCE [LARGE SCALE GENOMIC DNA]</scope>
</reference>
<gene>
    <name evidence="2" type="ORF">anhysbys_262</name>
</gene>
<proteinExistence type="predicted"/>
<protein>
    <recommendedName>
        <fullName evidence="1">SGNH hydrolase-type esterase domain-containing protein</fullName>
    </recommendedName>
</protein>
<name>A0A6B9XI16_9CAUD</name>
<dbReference type="Pfam" id="PF13472">
    <property type="entry name" value="Lipase_GDSL_2"/>
    <property type="match status" value="1"/>
</dbReference>
<dbReference type="Proteomes" id="UP000465025">
    <property type="component" value="Segment"/>
</dbReference>
<dbReference type="SUPFAM" id="SSF52266">
    <property type="entry name" value="SGNH hydrolase"/>
    <property type="match status" value="1"/>
</dbReference>